<dbReference type="RefSeq" id="WP_116607806.1">
    <property type="nucleotide sequence ID" value="NZ_JAVDXT010000003.1"/>
</dbReference>
<dbReference type="Pfam" id="PF05433">
    <property type="entry name" value="Rick_17kDa_Anti"/>
    <property type="match status" value="1"/>
</dbReference>
<accession>A0ABU2CBB8</accession>
<organism evidence="4 5">
    <name type="scientific">Rhodoferax ferrireducens</name>
    <dbReference type="NCBI Taxonomy" id="192843"/>
    <lineage>
        <taxon>Bacteria</taxon>
        <taxon>Pseudomonadati</taxon>
        <taxon>Pseudomonadota</taxon>
        <taxon>Betaproteobacteria</taxon>
        <taxon>Burkholderiales</taxon>
        <taxon>Comamonadaceae</taxon>
        <taxon>Rhodoferax</taxon>
    </lineage>
</organism>
<keyword evidence="5" id="KW-1185">Reference proteome</keyword>
<sequence length="202" mass="20288">MNMPQATPRASLHPMIIVACAAIVLLCAVGTAAILGWLPSSSARNTDASQLAQTEPVKEAAPVAPQKVVTAPVKRPAVANEPSHVVAAAPRCLDCGVVESMREISTPAKGSGVGAVGGAVLGGVLGHQVGGGRGKDVMTVLGAVGGAVAGNHIEGQVKATRSYEIVVRLDDGSTRTVHQADVAGVNTGDRVKISNGVVRLNG</sequence>
<dbReference type="InterPro" id="IPR008816">
    <property type="entry name" value="Gly_zipper_2TM_dom"/>
</dbReference>
<dbReference type="PANTHER" id="PTHR35603">
    <property type="match status" value="1"/>
</dbReference>
<evidence type="ECO:0000313" key="5">
    <source>
        <dbReference type="Proteomes" id="UP001180487"/>
    </source>
</evidence>
<comment type="subcellular location">
    <subcellularLocation>
        <location evidence="1">Membrane</location>
    </subcellularLocation>
</comment>
<proteinExistence type="predicted"/>
<gene>
    <name evidence="4" type="ORF">J2X19_003312</name>
</gene>
<dbReference type="EMBL" id="JAVDXT010000003">
    <property type="protein sequence ID" value="MDR7378618.1"/>
    <property type="molecule type" value="Genomic_DNA"/>
</dbReference>
<comment type="caution">
    <text evidence="4">The sequence shown here is derived from an EMBL/GenBank/DDBJ whole genome shotgun (WGS) entry which is preliminary data.</text>
</comment>
<dbReference type="Proteomes" id="UP001180487">
    <property type="component" value="Unassembled WGS sequence"/>
</dbReference>
<keyword evidence="2" id="KW-0472">Membrane</keyword>
<reference evidence="4 5" key="1">
    <citation type="submission" date="2023-07" db="EMBL/GenBank/DDBJ databases">
        <title>Sorghum-associated microbial communities from plants grown in Nebraska, USA.</title>
        <authorList>
            <person name="Schachtman D."/>
        </authorList>
    </citation>
    <scope>NUCLEOTIDE SEQUENCE [LARGE SCALE GENOMIC DNA]</scope>
    <source>
        <strain evidence="4 5">BE313</strain>
    </source>
</reference>
<evidence type="ECO:0000313" key="4">
    <source>
        <dbReference type="EMBL" id="MDR7378618.1"/>
    </source>
</evidence>
<keyword evidence="4" id="KW-0449">Lipoprotein</keyword>
<name>A0ABU2CBB8_9BURK</name>
<evidence type="ECO:0000256" key="1">
    <source>
        <dbReference type="ARBA" id="ARBA00004370"/>
    </source>
</evidence>
<dbReference type="InterPro" id="IPR051407">
    <property type="entry name" value="Bact_OM_lipoprot/Surf_antigen"/>
</dbReference>
<dbReference type="PANTHER" id="PTHR35603:SF2">
    <property type="entry name" value="OUTER MEMBRANE LIPOPROTEIN"/>
    <property type="match status" value="1"/>
</dbReference>
<evidence type="ECO:0000259" key="3">
    <source>
        <dbReference type="Pfam" id="PF05433"/>
    </source>
</evidence>
<evidence type="ECO:0000256" key="2">
    <source>
        <dbReference type="ARBA" id="ARBA00023136"/>
    </source>
</evidence>
<feature type="domain" description="Glycine zipper 2TM" evidence="3">
    <location>
        <begin position="114"/>
        <end position="153"/>
    </location>
</feature>
<protein>
    <submittedName>
        <fullName evidence="4">Outer membrane lipoprotein SlyB</fullName>
    </submittedName>
</protein>